<feature type="region of interest" description="Disordered" evidence="8">
    <location>
        <begin position="62"/>
        <end position="94"/>
    </location>
</feature>
<feature type="compositionally biased region" description="Polar residues" evidence="8">
    <location>
        <begin position="630"/>
        <end position="647"/>
    </location>
</feature>
<dbReference type="EMBL" id="JAPDMZ010000133">
    <property type="protein sequence ID" value="KAK0548549.1"/>
    <property type="molecule type" value="Genomic_DNA"/>
</dbReference>
<keyword evidence="2 9" id="KW-0812">Transmembrane</keyword>
<feature type="region of interest" description="Disordered" evidence="8">
    <location>
        <begin position="527"/>
        <end position="555"/>
    </location>
</feature>
<evidence type="ECO:0000256" key="3">
    <source>
        <dbReference type="ARBA" id="ARBA00022801"/>
    </source>
</evidence>
<dbReference type="InterPro" id="IPR036938">
    <property type="entry name" value="PAP2/HPO_sf"/>
</dbReference>
<feature type="transmembrane region" description="Helical" evidence="9">
    <location>
        <begin position="716"/>
        <end position="734"/>
    </location>
</feature>
<protein>
    <submittedName>
        <fullName evidence="11">Long-chain base-1-phosphate phosphatase</fullName>
    </submittedName>
</protein>
<comment type="similarity">
    <text evidence="7">Belongs to the type 2 lipid phosphate phosphatase family.</text>
</comment>
<keyword evidence="12" id="KW-1185">Reference proteome</keyword>
<dbReference type="SMART" id="SM00014">
    <property type="entry name" value="acidPPc"/>
    <property type="match status" value="1"/>
</dbReference>
<feature type="domain" description="Phosphatidic acid phosphatase type 2/haloperoxidase" evidence="10">
    <location>
        <begin position="176"/>
        <end position="304"/>
    </location>
</feature>
<dbReference type="CDD" id="cd03388">
    <property type="entry name" value="PAP2_SPPase1"/>
    <property type="match status" value="1"/>
</dbReference>
<feature type="compositionally biased region" description="Low complexity" evidence="8">
    <location>
        <begin position="64"/>
        <end position="76"/>
    </location>
</feature>
<evidence type="ECO:0000256" key="1">
    <source>
        <dbReference type="ARBA" id="ARBA00004477"/>
    </source>
</evidence>
<evidence type="ECO:0000256" key="4">
    <source>
        <dbReference type="ARBA" id="ARBA00022824"/>
    </source>
</evidence>
<evidence type="ECO:0000256" key="5">
    <source>
        <dbReference type="ARBA" id="ARBA00022989"/>
    </source>
</evidence>
<feature type="compositionally biased region" description="Low complexity" evidence="8">
    <location>
        <begin position="607"/>
        <end position="629"/>
    </location>
</feature>
<comment type="subcellular location">
    <subcellularLocation>
        <location evidence="1">Endoplasmic reticulum membrane</location>
        <topology evidence="1">Multi-pass membrane protein</topology>
    </subcellularLocation>
</comment>
<dbReference type="Gene3D" id="1.20.144.10">
    <property type="entry name" value="Phosphatidic acid phosphatase type 2/haloperoxidase"/>
    <property type="match status" value="1"/>
</dbReference>
<feature type="transmembrane region" description="Helical" evidence="9">
    <location>
        <begin position="313"/>
        <end position="333"/>
    </location>
</feature>
<keyword evidence="5 9" id="KW-1133">Transmembrane helix</keyword>
<gene>
    <name evidence="11" type="primary">LCB3</name>
    <name evidence="11" type="ORF">OC846_004439</name>
</gene>
<accession>A0AAN6GPN8</accession>
<proteinExistence type="inferred from homology"/>
<feature type="region of interest" description="Disordered" evidence="8">
    <location>
        <begin position="1"/>
        <end position="48"/>
    </location>
</feature>
<dbReference type="SUPFAM" id="SSF48317">
    <property type="entry name" value="Acid phosphatase/Vanadium-dependent haloperoxidase"/>
    <property type="match status" value="1"/>
</dbReference>
<feature type="transmembrane region" description="Helical" evidence="9">
    <location>
        <begin position="146"/>
        <end position="167"/>
    </location>
</feature>
<feature type="compositionally biased region" description="Low complexity" evidence="8">
    <location>
        <begin position="27"/>
        <end position="42"/>
    </location>
</feature>
<sequence length="742" mass="79954">MASARKTSGGFGLGSGSSSSNHNTLKPTSSTSVASATPSSASMLLPGDDAERDLLALTSGLRNGSAASSKAGQQQQQRRKDKESSSSHEEEEHFVDAGTLPAHLYDAYLPGWVAWTRRLLMRHIAAESRWIAKLQHAYRTPRRDRYFVSTALLGTHSFFLIFLPLSFWLGSPYFGRGLINVLAFGVYLTSALKDLVCVPRPLSPPVVRLSVGTHHLEYGFPSTHSANAVSIALYCYLWVLDYRSAAAQAGAEGGAGWLDSKLWEVFLSYYALSVVGGRIYAGMHSLTDCIAGSILGALITWAQWWLFPLMERSLVITSWVVPAVIIPVGLAMVTFHPQPMDDCPCFEDAIAFIAVAMGVTIGRWFVVRNGLALIHDHPSRPQPFQPYDPSVIFQHIKFLPKAAASRFGDKSAITSLTRHLVHGNRFVTTGISAARVAGDSWSGWAARALAKFVVGSLVLVVVRIAVKASSKLLLPPTFRFVYRILGFALPRRYYTPAQEYDSIPQDLRPIPSVLDLSSVGKAVAGGPFEPNRALSPSPQPSRVSSPNPLPPYLRATSPQFFQTRSGSPLAALRQPPGHALSVNTTALSNSPSNVPHRRAQFSLGVDSASGEGSPLSLSGSLSSLPPRSGTATPPNASLSRQMPSSNRPPIVENPLGVNVAVPITQTQGRQANGLDIPGEDAPEKIADAIGKGIHSHPGGQHDTDIKRYDADVLTKVLTYSAIGLFGSALLPVFFEHIGWIRP</sequence>
<evidence type="ECO:0000259" key="10">
    <source>
        <dbReference type="SMART" id="SM00014"/>
    </source>
</evidence>
<dbReference type="GO" id="GO:0042392">
    <property type="term" value="F:sphingosine-1-phosphate phosphatase activity"/>
    <property type="evidence" value="ECO:0007669"/>
    <property type="project" value="TreeGrafter"/>
</dbReference>
<organism evidence="11 12">
    <name type="scientific">Tilletia horrida</name>
    <dbReference type="NCBI Taxonomy" id="155126"/>
    <lineage>
        <taxon>Eukaryota</taxon>
        <taxon>Fungi</taxon>
        <taxon>Dikarya</taxon>
        <taxon>Basidiomycota</taxon>
        <taxon>Ustilaginomycotina</taxon>
        <taxon>Exobasidiomycetes</taxon>
        <taxon>Tilletiales</taxon>
        <taxon>Tilletiaceae</taxon>
        <taxon>Tilletia</taxon>
    </lineage>
</organism>
<keyword evidence="3" id="KW-0378">Hydrolase</keyword>
<keyword evidence="6 9" id="KW-0472">Membrane</keyword>
<dbReference type="InterPro" id="IPR000326">
    <property type="entry name" value="PAP2/HPO"/>
</dbReference>
<dbReference type="Pfam" id="PF01569">
    <property type="entry name" value="PAP2"/>
    <property type="match status" value="1"/>
</dbReference>
<evidence type="ECO:0000256" key="6">
    <source>
        <dbReference type="ARBA" id="ARBA00023136"/>
    </source>
</evidence>
<keyword evidence="4" id="KW-0256">Endoplasmic reticulum</keyword>
<feature type="transmembrane region" description="Helical" evidence="9">
    <location>
        <begin position="345"/>
        <end position="366"/>
    </location>
</feature>
<evidence type="ECO:0000256" key="9">
    <source>
        <dbReference type="SAM" id="Phobius"/>
    </source>
</evidence>
<comment type="caution">
    <text evidence="11">The sequence shown here is derived from an EMBL/GenBank/DDBJ whole genome shotgun (WGS) entry which is preliminary data.</text>
</comment>
<evidence type="ECO:0000256" key="7">
    <source>
        <dbReference type="ARBA" id="ARBA00038324"/>
    </source>
</evidence>
<evidence type="ECO:0000256" key="2">
    <source>
        <dbReference type="ARBA" id="ARBA00022692"/>
    </source>
</evidence>
<feature type="transmembrane region" description="Helical" evidence="9">
    <location>
        <begin position="286"/>
        <end position="307"/>
    </location>
</feature>
<dbReference type="PANTHER" id="PTHR14969">
    <property type="entry name" value="SPHINGOSINE-1-PHOSPHATE PHOSPHOHYDROLASE"/>
    <property type="match status" value="1"/>
</dbReference>
<dbReference type="AlphaFoldDB" id="A0AAN6GPN8"/>
<evidence type="ECO:0000313" key="12">
    <source>
        <dbReference type="Proteomes" id="UP001176517"/>
    </source>
</evidence>
<name>A0AAN6GPN8_9BASI</name>
<feature type="compositionally biased region" description="Basic and acidic residues" evidence="8">
    <location>
        <begin position="78"/>
        <end position="94"/>
    </location>
</feature>
<dbReference type="PANTHER" id="PTHR14969:SF28">
    <property type="entry name" value="DIHYDROSPHINGOSINE 1-PHOSPHATE PHOSPHATASE LCB3-RELATED"/>
    <property type="match status" value="1"/>
</dbReference>
<feature type="compositionally biased region" description="Polar residues" evidence="8">
    <location>
        <begin position="581"/>
        <end position="593"/>
    </location>
</feature>
<evidence type="ECO:0000313" key="11">
    <source>
        <dbReference type="EMBL" id="KAK0548549.1"/>
    </source>
</evidence>
<reference evidence="11" key="1">
    <citation type="journal article" date="2023" name="PhytoFront">
        <title>Draft Genome Resources of Seven Strains of Tilletia horrida, Causal Agent of Kernel Smut of Rice.</title>
        <authorList>
            <person name="Khanal S."/>
            <person name="Antony Babu S."/>
            <person name="Zhou X.G."/>
        </authorList>
    </citation>
    <scope>NUCLEOTIDE SEQUENCE</scope>
    <source>
        <strain evidence="11">TX6</strain>
    </source>
</reference>
<feature type="region of interest" description="Disordered" evidence="8">
    <location>
        <begin position="568"/>
        <end position="647"/>
    </location>
</feature>
<evidence type="ECO:0000256" key="8">
    <source>
        <dbReference type="SAM" id="MobiDB-lite"/>
    </source>
</evidence>
<dbReference type="Proteomes" id="UP001176517">
    <property type="component" value="Unassembled WGS sequence"/>
</dbReference>
<dbReference type="GO" id="GO:0005789">
    <property type="term" value="C:endoplasmic reticulum membrane"/>
    <property type="evidence" value="ECO:0007669"/>
    <property type="project" value="UniProtKB-SubCell"/>
</dbReference>